<comment type="caution">
    <text evidence="2">The sequence shown here is derived from an EMBL/GenBank/DDBJ whole genome shotgun (WGS) entry which is preliminary data.</text>
</comment>
<dbReference type="EMBL" id="JBHRWN010000002">
    <property type="protein sequence ID" value="MFC3477683.1"/>
    <property type="molecule type" value="Genomic_DNA"/>
</dbReference>
<proteinExistence type="predicted"/>
<keyword evidence="3" id="KW-1185">Reference proteome</keyword>
<feature type="transmembrane region" description="Helical" evidence="1">
    <location>
        <begin position="28"/>
        <end position="47"/>
    </location>
</feature>
<dbReference type="Proteomes" id="UP001595660">
    <property type="component" value="Unassembled WGS sequence"/>
</dbReference>
<dbReference type="GeneID" id="69116384"/>
<dbReference type="AlphaFoldDB" id="A0ABD5NEI4"/>
<name>A0ABD5NEI4_9EURY</name>
<accession>A0ABD5NEI4</accession>
<evidence type="ECO:0000256" key="1">
    <source>
        <dbReference type="SAM" id="Phobius"/>
    </source>
</evidence>
<protein>
    <recommendedName>
        <fullName evidence="4">TIGR04206 family protein</fullName>
    </recommendedName>
</protein>
<dbReference type="RefSeq" id="WP_232571193.1">
    <property type="nucleotide sequence ID" value="NZ_CP089466.1"/>
</dbReference>
<feature type="transmembrane region" description="Helical" evidence="1">
    <location>
        <begin position="59"/>
        <end position="81"/>
    </location>
</feature>
<evidence type="ECO:0000313" key="3">
    <source>
        <dbReference type="Proteomes" id="UP001595660"/>
    </source>
</evidence>
<organism evidence="2 3">
    <name type="scientific">Halobacterium litoreum</name>
    <dbReference type="NCBI Taxonomy" id="2039234"/>
    <lineage>
        <taxon>Archaea</taxon>
        <taxon>Methanobacteriati</taxon>
        <taxon>Methanobacteriota</taxon>
        <taxon>Stenosarchaea group</taxon>
        <taxon>Halobacteria</taxon>
        <taxon>Halobacteriales</taxon>
        <taxon>Halobacteriaceae</taxon>
        <taxon>Halobacterium</taxon>
    </lineage>
</organism>
<evidence type="ECO:0008006" key="4">
    <source>
        <dbReference type="Google" id="ProtNLM"/>
    </source>
</evidence>
<keyword evidence="1" id="KW-0812">Transmembrane</keyword>
<keyword evidence="1" id="KW-0472">Membrane</keyword>
<evidence type="ECO:0000313" key="2">
    <source>
        <dbReference type="EMBL" id="MFC3477683.1"/>
    </source>
</evidence>
<reference evidence="2 3" key="1">
    <citation type="journal article" date="2019" name="Int. J. Syst. Evol. Microbiol.">
        <title>The Global Catalogue of Microorganisms (GCM) 10K type strain sequencing project: providing services to taxonomists for standard genome sequencing and annotation.</title>
        <authorList>
            <consortium name="The Broad Institute Genomics Platform"/>
            <consortium name="The Broad Institute Genome Sequencing Center for Infectious Disease"/>
            <person name="Wu L."/>
            <person name="Ma J."/>
        </authorList>
    </citation>
    <scope>NUCLEOTIDE SEQUENCE [LARGE SCALE GENOMIC DNA]</scope>
    <source>
        <strain evidence="2 3">CGMCC 1.12562</strain>
    </source>
</reference>
<keyword evidence="1" id="KW-1133">Transmembrane helix</keyword>
<sequence>MNRRVAVVFAVLVGAAFAAATYVGLWRSYELAFGVFVAYSFGAWAFADVYDDWPEDEHNWVQAAFPAFATLPALIGLPATIPVARRAALGVLVFGAAYGGIFLGMAWTLRATR</sequence>
<gene>
    <name evidence="2" type="ORF">ACFOKC_08090</name>
</gene>
<feature type="transmembrane region" description="Helical" evidence="1">
    <location>
        <begin position="87"/>
        <end position="109"/>
    </location>
</feature>